<evidence type="ECO:0000313" key="1">
    <source>
        <dbReference type="EMBL" id="SHJ39086.1"/>
    </source>
</evidence>
<dbReference type="AlphaFoldDB" id="A0A1M6IXC1"/>
<dbReference type="STRING" id="1122189.SAMN02745165_02280"/>
<accession>A0A1M6IXC1</accession>
<sequence>MNPDLSLSRTASQDCLLTLLISNQRAKMVLREIRELGRVKMGHLTTMGQIAPLLVFQFAIKGFPVDAESFGGQSAIAVELVKDLMDVAAFHLLQG</sequence>
<keyword evidence="2" id="KW-1185">Reference proteome</keyword>
<dbReference type="Proteomes" id="UP000184171">
    <property type="component" value="Unassembled WGS sequence"/>
</dbReference>
<dbReference type="EMBL" id="FQZT01000007">
    <property type="protein sequence ID" value="SHJ39086.1"/>
    <property type="molecule type" value="Genomic_DNA"/>
</dbReference>
<organism evidence="1 2">
    <name type="scientific">Malonomonas rubra DSM 5091</name>
    <dbReference type="NCBI Taxonomy" id="1122189"/>
    <lineage>
        <taxon>Bacteria</taxon>
        <taxon>Pseudomonadati</taxon>
        <taxon>Thermodesulfobacteriota</taxon>
        <taxon>Desulfuromonadia</taxon>
        <taxon>Desulfuromonadales</taxon>
        <taxon>Geopsychrobacteraceae</taxon>
        <taxon>Malonomonas</taxon>
    </lineage>
</organism>
<reference evidence="1 2" key="1">
    <citation type="submission" date="2016-11" db="EMBL/GenBank/DDBJ databases">
        <authorList>
            <person name="Jaros S."/>
            <person name="Januszkiewicz K."/>
            <person name="Wedrychowicz H."/>
        </authorList>
    </citation>
    <scope>NUCLEOTIDE SEQUENCE [LARGE SCALE GENOMIC DNA]</scope>
    <source>
        <strain evidence="1 2">DSM 5091</strain>
    </source>
</reference>
<proteinExistence type="predicted"/>
<protein>
    <submittedName>
        <fullName evidence="1">Uncharacterized protein</fullName>
    </submittedName>
</protein>
<gene>
    <name evidence="1" type="ORF">SAMN02745165_02280</name>
</gene>
<evidence type="ECO:0000313" key="2">
    <source>
        <dbReference type="Proteomes" id="UP000184171"/>
    </source>
</evidence>
<name>A0A1M6IXC1_MALRU</name>